<dbReference type="PANTHER" id="PTHR13068:SF46">
    <property type="entry name" value="OS03G0360600 PROTEIN"/>
    <property type="match status" value="1"/>
</dbReference>
<dbReference type="InterPro" id="IPR038538">
    <property type="entry name" value="MTERF_sf"/>
</dbReference>
<sequence>MLETPHRHHFSTTNTLPKPPISHPRRKLLSFPSLSSKNTSLVSLPPKPHKSQLPPPPNPPNSIPPSPPNADFQQKLIYFDSIGIDFLSFLSSHPPILSTPIPSIKSTISLLYSIGLTPPDLRRAASMCPEILSAPTSSLVPVFTFLLREAHVQGRDLRHVIHRRPRLLICSVELQLRPTLYFLQSTVGICKVNKLTHLLSCSVESKLIPRIEYFQQLGFSNKDTIAMFRRFPSLFCYSIKENLEPKFNYFVIEMGRNLKELKEFPHYFSFSLENRIKPRHKKCVEKRVCLSLPVMLKSSEERFRDRLEVFYSSSMPVRTSPLSYTTNYDT</sequence>
<protein>
    <submittedName>
        <fullName evidence="5">Uncharacterized protein</fullName>
    </submittedName>
</protein>
<dbReference type="AlphaFoldDB" id="A0AAF0XDS9"/>
<gene>
    <name evidence="5" type="ORF">DCAR_0625636</name>
</gene>
<dbReference type="Gene3D" id="1.25.70.10">
    <property type="entry name" value="Transcription termination factor 3, mitochondrial"/>
    <property type="match status" value="1"/>
</dbReference>
<keyword evidence="2" id="KW-0804">Transcription</keyword>
<feature type="compositionally biased region" description="Polar residues" evidence="4">
    <location>
        <begin position="32"/>
        <end position="42"/>
    </location>
</feature>
<dbReference type="SMART" id="SM00733">
    <property type="entry name" value="Mterf"/>
    <property type="match status" value="6"/>
</dbReference>
<comment type="similarity">
    <text evidence="1">Belongs to the mTERF family.</text>
</comment>
<dbReference type="GO" id="GO:0003676">
    <property type="term" value="F:nucleic acid binding"/>
    <property type="evidence" value="ECO:0007669"/>
    <property type="project" value="InterPro"/>
</dbReference>
<proteinExistence type="inferred from homology"/>
<keyword evidence="3" id="KW-0809">Transit peptide</keyword>
<feature type="region of interest" description="Disordered" evidence="4">
    <location>
        <begin position="1"/>
        <end position="67"/>
    </location>
</feature>
<keyword evidence="6" id="KW-1185">Reference proteome</keyword>
<dbReference type="EMBL" id="CP093348">
    <property type="protein sequence ID" value="WOH06213.1"/>
    <property type="molecule type" value="Genomic_DNA"/>
</dbReference>
<accession>A0AAF0XDS9</accession>
<evidence type="ECO:0000256" key="4">
    <source>
        <dbReference type="SAM" id="MobiDB-lite"/>
    </source>
</evidence>
<evidence type="ECO:0000256" key="2">
    <source>
        <dbReference type="ARBA" id="ARBA00022472"/>
    </source>
</evidence>
<dbReference type="Pfam" id="PF02536">
    <property type="entry name" value="mTERF"/>
    <property type="match status" value="1"/>
</dbReference>
<dbReference type="Proteomes" id="UP000077755">
    <property type="component" value="Chromosome 6"/>
</dbReference>
<organism evidence="5 6">
    <name type="scientific">Daucus carota subsp. sativus</name>
    <name type="common">Carrot</name>
    <dbReference type="NCBI Taxonomy" id="79200"/>
    <lineage>
        <taxon>Eukaryota</taxon>
        <taxon>Viridiplantae</taxon>
        <taxon>Streptophyta</taxon>
        <taxon>Embryophyta</taxon>
        <taxon>Tracheophyta</taxon>
        <taxon>Spermatophyta</taxon>
        <taxon>Magnoliopsida</taxon>
        <taxon>eudicotyledons</taxon>
        <taxon>Gunneridae</taxon>
        <taxon>Pentapetalae</taxon>
        <taxon>asterids</taxon>
        <taxon>campanulids</taxon>
        <taxon>Apiales</taxon>
        <taxon>Apiaceae</taxon>
        <taxon>Apioideae</taxon>
        <taxon>Scandiceae</taxon>
        <taxon>Daucinae</taxon>
        <taxon>Daucus</taxon>
        <taxon>Daucus sect. Daucus</taxon>
    </lineage>
</organism>
<dbReference type="GO" id="GO:0006353">
    <property type="term" value="P:DNA-templated transcription termination"/>
    <property type="evidence" value="ECO:0007669"/>
    <property type="project" value="UniProtKB-KW"/>
</dbReference>
<dbReference type="PANTHER" id="PTHR13068">
    <property type="entry name" value="CGI-12 PROTEIN-RELATED"/>
    <property type="match status" value="1"/>
</dbReference>
<reference evidence="5" key="1">
    <citation type="journal article" date="2016" name="Nat. Genet.">
        <title>A high-quality carrot genome assembly provides new insights into carotenoid accumulation and asterid genome evolution.</title>
        <authorList>
            <person name="Iorizzo M."/>
            <person name="Ellison S."/>
            <person name="Senalik D."/>
            <person name="Zeng P."/>
            <person name="Satapoomin P."/>
            <person name="Huang J."/>
            <person name="Bowman M."/>
            <person name="Iovene M."/>
            <person name="Sanseverino W."/>
            <person name="Cavagnaro P."/>
            <person name="Yildiz M."/>
            <person name="Macko-Podgorni A."/>
            <person name="Moranska E."/>
            <person name="Grzebelus E."/>
            <person name="Grzebelus D."/>
            <person name="Ashrafi H."/>
            <person name="Zheng Z."/>
            <person name="Cheng S."/>
            <person name="Spooner D."/>
            <person name="Van Deynze A."/>
            <person name="Simon P."/>
        </authorList>
    </citation>
    <scope>NUCLEOTIDE SEQUENCE</scope>
    <source>
        <tissue evidence="5">Leaf</tissue>
    </source>
</reference>
<keyword evidence="2" id="KW-0805">Transcription regulation</keyword>
<name>A0AAF0XDS9_DAUCS</name>
<feature type="compositionally biased region" description="Basic residues" evidence="4">
    <location>
        <begin position="1"/>
        <end position="10"/>
    </location>
</feature>
<evidence type="ECO:0000313" key="5">
    <source>
        <dbReference type="EMBL" id="WOH06213.1"/>
    </source>
</evidence>
<evidence type="ECO:0000313" key="6">
    <source>
        <dbReference type="Proteomes" id="UP000077755"/>
    </source>
</evidence>
<feature type="compositionally biased region" description="Pro residues" evidence="4">
    <location>
        <begin position="53"/>
        <end position="67"/>
    </location>
</feature>
<evidence type="ECO:0000256" key="1">
    <source>
        <dbReference type="ARBA" id="ARBA00007692"/>
    </source>
</evidence>
<dbReference type="InterPro" id="IPR003690">
    <property type="entry name" value="MTERF"/>
</dbReference>
<reference evidence="5" key="2">
    <citation type="submission" date="2022-03" db="EMBL/GenBank/DDBJ databases">
        <title>Draft title - Genomic analysis of global carrot germplasm unveils the trajectory of domestication and the origin of high carotenoid orange carrot.</title>
        <authorList>
            <person name="Iorizzo M."/>
            <person name="Ellison S."/>
            <person name="Senalik D."/>
            <person name="Macko-Podgorni A."/>
            <person name="Grzebelus D."/>
            <person name="Bostan H."/>
            <person name="Rolling W."/>
            <person name="Curaba J."/>
            <person name="Simon P."/>
        </authorList>
    </citation>
    <scope>NUCLEOTIDE SEQUENCE</scope>
    <source>
        <tissue evidence="5">Leaf</tissue>
    </source>
</reference>
<evidence type="ECO:0000256" key="3">
    <source>
        <dbReference type="ARBA" id="ARBA00022946"/>
    </source>
</evidence>
<keyword evidence="2" id="KW-0806">Transcription termination</keyword>